<protein>
    <recommendedName>
        <fullName evidence="3">MoaD/ThiS family protein</fullName>
    </recommendedName>
</protein>
<evidence type="ECO:0000313" key="1">
    <source>
        <dbReference type="EMBL" id="TGD75484.1"/>
    </source>
</evidence>
<dbReference type="RefSeq" id="WP_135441187.1">
    <property type="nucleotide sequence ID" value="NZ_SRLE01000003.1"/>
</dbReference>
<organism evidence="1 2">
    <name type="scientific">Mangrovimicrobium sediminis</name>
    <dbReference type="NCBI Taxonomy" id="2562682"/>
    <lineage>
        <taxon>Bacteria</taxon>
        <taxon>Pseudomonadati</taxon>
        <taxon>Pseudomonadota</taxon>
        <taxon>Gammaproteobacteria</taxon>
        <taxon>Cellvibrionales</taxon>
        <taxon>Halieaceae</taxon>
        <taxon>Mangrovimicrobium</taxon>
    </lineage>
</organism>
<dbReference type="Proteomes" id="UP000298050">
    <property type="component" value="Unassembled WGS sequence"/>
</dbReference>
<gene>
    <name evidence="1" type="ORF">E4634_03295</name>
</gene>
<evidence type="ECO:0000313" key="2">
    <source>
        <dbReference type="Proteomes" id="UP000298050"/>
    </source>
</evidence>
<dbReference type="EMBL" id="SRLE01000003">
    <property type="protein sequence ID" value="TGD75484.1"/>
    <property type="molecule type" value="Genomic_DNA"/>
</dbReference>
<accession>A0A4Z0M7L7</accession>
<evidence type="ECO:0008006" key="3">
    <source>
        <dbReference type="Google" id="ProtNLM"/>
    </source>
</evidence>
<keyword evidence="2" id="KW-1185">Reference proteome</keyword>
<comment type="caution">
    <text evidence="1">The sequence shown here is derived from an EMBL/GenBank/DDBJ whole genome shotgun (WGS) entry which is preliminary data.</text>
</comment>
<proteinExistence type="predicted"/>
<dbReference type="AlphaFoldDB" id="A0A4Z0M7L7"/>
<sequence length="81" mass="8897">MAKVVLSAEMQRFTGGAREVEVEAEDFPALLAELCRRFPDLGEDTVRKQSLGIDGMLIHTPMLETFGQDSQLVFVTRIAGG</sequence>
<dbReference type="InterPro" id="IPR012675">
    <property type="entry name" value="Beta-grasp_dom_sf"/>
</dbReference>
<dbReference type="Gene3D" id="3.10.20.30">
    <property type="match status" value="1"/>
</dbReference>
<name>A0A4Z0M7L7_9GAMM</name>
<reference evidence="1 2" key="1">
    <citation type="submission" date="2019-04" db="EMBL/GenBank/DDBJ databases">
        <title>Taxonomy of novel Haliea sp. from mangrove soil of West Coast of India.</title>
        <authorList>
            <person name="Verma A."/>
            <person name="Kumar P."/>
            <person name="Krishnamurthi S."/>
        </authorList>
    </citation>
    <scope>NUCLEOTIDE SEQUENCE [LARGE SCALE GENOMIC DNA]</scope>
    <source>
        <strain evidence="1 2">SAOS-164</strain>
    </source>
</reference>